<feature type="non-terminal residue" evidence="2">
    <location>
        <position position="1"/>
    </location>
</feature>
<name>A0A1J6HZJ6_NICAT</name>
<dbReference type="InterPro" id="IPR054722">
    <property type="entry name" value="PolX-like_BBD"/>
</dbReference>
<protein>
    <recommendedName>
        <fullName evidence="1">Retrovirus-related Pol polyprotein from transposon TNT 1-94-like beta-barrel domain-containing protein</fullName>
    </recommendedName>
</protein>
<dbReference type="OMA" id="FPTWKAQ"/>
<dbReference type="EMBL" id="MJEQ01037192">
    <property type="protein sequence ID" value="OIS97753.1"/>
    <property type="molecule type" value="Genomic_DNA"/>
</dbReference>
<organism evidence="2 3">
    <name type="scientific">Nicotiana attenuata</name>
    <name type="common">Coyote tobacco</name>
    <dbReference type="NCBI Taxonomy" id="49451"/>
    <lineage>
        <taxon>Eukaryota</taxon>
        <taxon>Viridiplantae</taxon>
        <taxon>Streptophyta</taxon>
        <taxon>Embryophyta</taxon>
        <taxon>Tracheophyta</taxon>
        <taxon>Spermatophyta</taxon>
        <taxon>Magnoliopsida</taxon>
        <taxon>eudicotyledons</taxon>
        <taxon>Gunneridae</taxon>
        <taxon>Pentapetalae</taxon>
        <taxon>asterids</taxon>
        <taxon>lamiids</taxon>
        <taxon>Solanales</taxon>
        <taxon>Solanaceae</taxon>
        <taxon>Nicotianoideae</taxon>
        <taxon>Nicotianeae</taxon>
        <taxon>Nicotiana</taxon>
    </lineage>
</organism>
<reference evidence="2" key="1">
    <citation type="submission" date="2016-11" db="EMBL/GenBank/DDBJ databases">
        <title>The genome of Nicotiana attenuata.</title>
        <authorList>
            <person name="Xu S."/>
            <person name="Brockmoeller T."/>
            <person name="Gaquerel E."/>
            <person name="Navarro A."/>
            <person name="Kuhl H."/>
            <person name="Gase K."/>
            <person name="Ling Z."/>
            <person name="Zhou W."/>
            <person name="Kreitzer C."/>
            <person name="Stanke M."/>
            <person name="Tang H."/>
            <person name="Lyons E."/>
            <person name="Pandey P."/>
            <person name="Pandey S.P."/>
            <person name="Timmermann B."/>
            <person name="Baldwin I.T."/>
        </authorList>
    </citation>
    <scope>NUCLEOTIDE SEQUENCE [LARGE SCALE GENOMIC DNA]</scope>
    <source>
        <strain evidence="2">UT</strain>
    </source>
</reference>
<dbReference type="Pfam" id="PF14223">
    <property type="entry name" value="Retrotran_gag_2"/>
    <property type="match status" value="1"/>
</dbReference>
<feature type="non-terminal residue" evidence="2">
    <location>
        <position position="370"/>
    </location>
</feature>
<sequence length="370" mass="41199">TSDTTNVVQFNLVAQLPIKLQGNLNFPTWKAQLVMLLNGHQLMGHLDGTTTAPSRTITQYDHTFSHDQLNQQAMTASVDPTIAPTVATSPSANKVWQLLHTAYANKSHTRIFSLRDQLQNTKKASKTIAEYLQEVRSLSDALKVVGSPVNDNELIVKNLSGLGPEYREISAAICARDSSLSFEELFHKLTDLEKSSSMITAVVAQKSNTPPQFNRINPRFNNKPWKPPQRQFKQSVKCQLCQKFGHAVDVCRSKSHNCLEAQANFVSGLQLTGNSWVLDSDATHYVTTEPHNLEEYMGTEEISMGDSKTILITHTGSTLIKVSKTTFKLSDTLCAPSIEKNLISVAKFCQDNLTSIEFFPFTFVVKDLHK</sequence>
<comment type="caution">
    <text evidence="2">The sequence shown here is derived from an EMBL/GenBank/DDBJ whole genome shotgun (WGS) entry which is preliminary data.</text>
</comment>
<dbReference type="Pfam" id="PF22936">
    <property type="entry name" value="Pol_BBD"/>
    <property type="match status" value="1"/>
</dbReference>
<dbReference type="PANTHER" id="PTHR47481">
    <property type="match status" value="1"/>
</dbReference>
<dbReference type="PANTHER" id="PTHR47481:SF21">
    <property type="entry name" value="BASIC-LEUCINE ZIPPER TRANSCRIPTION FACTOR Q-RELATED"/>
    <property type="match status" value="1"/>
</dbReference>
<dbReference type="Gramene" id="OIS97753">
    <property type="protein sequence ID" value="OIS97753"/>
    <property type="gene ID" value="A4A49_62378"/>
</dbReference>
<dbReference type="Proteomes" id="UP000187609">
    <property type="component" value="Unassembled WGS sequence"/>
</dbReference>
<evidence type="ECO:0000313" key="3">
    <source>
        <dbReference type="Proteomes" id="UP000187609"/>
    </source>
</evidence>
<feature type="domain" description="Retrovirus-related Pol polyprotein from transposon TNT 1-94-like beta-barrel" evidence="1">
    <location>
        <begin position="276"/>
        <end position="350"/>
    </location>
</feature>
<proteinExistence type="predicted"/>
<accession>A0A1J6HZJ6</accession>
<evidence type="ECO:0000313" key="2">
    <source>
        <dbReference type="EMBL" id="OIS97753.1"/>
    </source>
</evidence>
<dbReference type="AlphaFoldDB" id="A0A1J6HZJ6"/>
<dbReference type="STRING" id="49451.A0A1J6HZJ6"/>
<gene>
    <name evidence="2" type="ORF">A4A49_62378</name>
</gene>
<evidence type="ECO:0000259" key="1">
    <source>
        <dbReference type="Pfam" id="PF22936"/>
    </source>
</evidence>
<keyword evidence="3" id="KW-1185">Reference proteome</keyword>